<protein>
    <recommendedName>
        <fullName evidence="4">DUF3465 domain-containing protein</fullName>
    </recommendedName>
</protein>
<dbReference type="eggNOG" id="COG1463">
    <property type="taxonomic scope" value="Bacteria"/>
</dbReference>
<evidence type="ECO:0008006" key="4">
    <source>
        <dbReference type="Google" id="ProtNLM"/>
    </source>
</evidence>
<dbReference type="Proteomes" id="UP000008080">
    <property type="component" value="Chromosome"/>
</dbReference>
<feature type="region of interest" description="Disordered" evidence="1">
    <location>
        <begin position="29"/>
        <end position="50"/>
    </location>
</feature>
<evidence type="ECO:0000256" key="1">
    <source>
        <dbReference type="SAM" id="MobiDB-lite"/>
    </source>
</evidence>
<reference evidence="2 3" key="1">
    <citation type="journal article" date="2004" name="Science">
        <title>A predator unmasked: life cycle of Bdellovibrio bacteriovorus from a genomic perspective.</title>
        <authorList>
            <person name="Rendulic S."/>
            <person name="Jagtap P."/>
            <person name="Rosinus A."/>
            <person name="Eppinger M."/>
            <person name="Baar C."/>
            <person name="Lanz C."/>
            <person name="Keller H."/>
            <person name="Lambert C."/>
            <person name="Evans K.J."/>
            <person name="Goesmann A."/>
            <person name="Meyer F."/>
            <person name="Sockett R.E."/>
            <person name="Schuster S.C."/>
        </authorList>
    </citation>
    <scope>NUCLEOTIDE SEQUENCE [LARGE SCALE GENOMIC DNA]</scope>
    <source>
        <strain evidence="3">ATCC 15356 / DSM 50701 / NCIMB 9529 / HD100</strain>
    </source>
</reference>
<dbReference type="RefSeq" id="WP_011163643.1">
    <property type="nucleotide sequence ID" value="NC_005363.1"/>
</dbReference>
<keyword evidence="3" id="KW-1185">Reference proteome</keyword>
<dbReference type="InterPro" id="IPR021856">
    <property type="entry name" value="DUF3465"/>
</dbReference>
<organism evidence="2 3">
    <name type="scientific">Bdellovibrio bacteriovorus (strain ATCC 15356 / DSM 50701 / NCIMB 9529 / HD100)</name>
    <dbReference type="NCBI Taxonomy" id="264462"/>
    <lineage>
        <taxon>Bacteria</taxon>
        <taxon>Pseudomonadati</taxon>
        <taxon>Bdellovibrionota</taxon>
        <taxon>Bdellovibrionia</taxon>
        <taxon>Bdellovibrionales</taxon>
        <taxon>Pseudobdellovibrionaceae</taxon>
        <taxon>Bdellovibrio</taxon>
    </lineage>
</organism>
<proteinExistence type="predicted"/>
<dbReference type="STRING" id="264462.Bd1120"/>
<evidence type="ECO:0000313" key="3">
    <source>
        <dbReference type="Proteomes" id="UP000008080"/>
    </source>
</evidence>
<gene>
    <name evidence="2" type="ordered locus">Bd1120</name>
</gene>
<dbReference type="EMBL" id="BX842649">
    <property type="protein sequence ID" value="CAE79041.1"/>
    <property type="molecule type" value="Genomic_DNA"/>
</dbReference>
<dbReference type="GeneID" id="93012171"/>
<dbReference type="KEGG" id="bba:Bd1120"/>
<dbReference type="AlphaFoldDB" id="Q6MNW0"/>
<dbReference type="Pfam" id="PF11948">
    <property type="entry name" value="DUF3465"/>
    <property type="match status" value="1"/>
</dbReference>
<feature type="compositionally biased region" description="Basic and acidic residues" evidence="1">
    <location>
        <begin position="29"/>
        <end position="43"/>
    </location>
</feature>
<sequence>MKFITKVSIYLFAFVVVFAHVETVEAKRRNNHEESWEKNRQSEDSSYESGAFLDESASDSDLVRAVNERRREDFVEGGRLTVVKILPDDNSGLEHQKWVVRLSNGELMQAVYNLDMCPRVPLNVGDVIAMGGQFIWTNKGGLLHWLHHDPRGRRPDGYVYVNGQYYCKE</sequence>
<accession>Q6MNW0</accession>
<name>Q6MNW0_BDEBA</name>
<dbReference type="HOGENOM" id="CLU_106707_1_0_7"/>
<evidence type="ECO:0000313" key="2">
    <source>
        <dbReference type="EMBL" id="CAE79041.1"/>
    </source>
</evidence>